<comment type="subcellular location">
    <subcellularLocation>
        <location evidence="1">Membrane</location>
        <topology evidence="1">Multi-pass membrane protein</topology>
    </subcellularLocation>
</comment>
<evidence type="ECO:0000313" key="5">
    <source>
        <dbReference type="Proteomes" id="UP001626550"/>
    </source>
</evidence>
<proteinExistence type="predicted"/>
<evidence type="ECO:0000259" key="3">
    <source>
        <dbReference type="Pfam" id="PF02932"/>
    </source>
</evidence>
<dbReference type="InterPro" id="IPR036734">
    <property type="entry name" value="Neur_chan_lig-bd_sf"/>
</dbReference>
<feature type="transmembrane region" description="Helical" evidence="2">
    <location>
        <begin position="65"/>
        <end position="83"/>
    </location>
</feature>
<dbReference type="InterPro" id="IPR006029">
    <property type="entry name" value="Neurotrans-gated_channel_TM"/>
</dbReference>
<reference evidence="4 5" key="1">
    <citation type="submission" date="2024-11" db="EMBL/GenBank/DDBJ databases">
        <title>Adaptive evolution of stress response genes in parasites aligns with host niche diversity.</title>
        <authorList>
            <person name="Hahn C."/>
            <person name="Resl P."/>
        </authorList>
    </citation>
    <scope>NUCLEOTIDE SEQUENCE [LARGE SCALE GENOMIC DNA]</scope>
    <source>
        <strain evidence="4">EGGRZ-B1_66</strain>
        <tissue evidence="4">Body</tissue>
    </source>
</reference>
<dbReference type="Gene3D" id="1.20.58.390">
    <property type="entry name" value="Neurotransmitter-gated ion-channel transmembrane domain"/>
    <property type="match status" value="1"/>
</dbReference>
<evidence type="ECO:0000256" key="2">
    <source>
        <dbReference type="SAM" id="Phobius"/>
    </source>
</evidence>
<keyword evidence="2" id="KW-0812">Transmembrane</keyword>
<dbReference type="AlphaFoldDB" id="A0ABD2PXP8"/>
<gene>
    <name evidence="4" type="primary">CHRNA7</name>
    <name evidence="4" type="ORF">Ciccas_009450</name>
</gene>
<evidence type="ECO:0000256" key="1">
    <source>
        <dbReference type="ARBA" id="ARBA00004141"/>
    </source>
</evidence>
<comment type="caution">
    <text evidence="4">The sequence shown here is derived from an EMBL/GenBank/DDBJ whole genome shotgun (WGS) entry which is preliminary data.</text>
</comment>
<dbReference type="Gene3D" id="2.70.170.10">
    <property type="entry name" value="Neurotransmitter-gated ion-channel ligand-binding domain"/>
    <property type="match status" value="1"/>
</dbReference>
<dbReference type="InterPro" id="IPR036719">
    <property type="entry name" value="Neuro-gated_channel_TM_sf"/>
</dbReference>
<dbReference type="InterPro" id="IPR038050">
    <property type="entry name" value="Neuro_actylchol_rec"/>
</dbReference>
<keyword evidence="2" id="KW-0472">Membrane</keyword>
<dbReference type="InterPro" id="IPR006201">
    <property type="entry name" value="Neur_channel"/>
</dbReference>
<accession>A0ABD2PXP8</accession>
<name>A0ABD2PXP8_9PLAT</name>
<dbReference type="SUPFAM" id="SSF90112">
    <property type="entry name" value="Neurotransmitter-gated ion-channel transmembrane pore"/>
    <property type="match status" value="1"/>
</dbReference>
<feature type="transmembrane region" description="Helical" evidence="2">
    <location>
        <begin position="34"/>
        <end position="53"/>
    </location>
</feature>
<organism evidence="4 5">
    <name type="scientific">Cichlidogyrus casuarinus</name>
    <dbReference type="NCBI Taxonomy" id="1844966"/>
    <lineage>
        <taxon>Eukaryota</taxon>
        <taxon>Metazoa</taxon>
        <taxon>Spiralia</taxon>
        <taxon>Lophotrochozoa</taxon>
        <taxon>Platyhelminthes</taxon>
        <taxon>Monogenea</taxon>
        <taxon>Monopisthocotylea</taxon>
        <taxon>Dactylogyridea</taxon>
        <taxon>Ancyrocephalidae</taxon>
        <taxon>Cichlidogyrus</taxon>
    </lineage>
</organism>
<feature type="domain" description="Neurotransmitter-gated ion-channel transmembrane" evidence="3">
    <location>
        <begin position="40"/>
        <end position="105"/>
    </location>
</feature>
<dbReference type="EMBL" id="JBJKFK010001936">
    <property type="protein sequence ID" value="KAL3311965.1"/>
    <property type="molecule type" value="Genomic_DNA"/>
</dbReference>
<keyword evidence="2" id="KW-1133">Transmembrane helix</keyword>
<evidence type="ECO:0000313" key="4">
    <source>
        <dbReference type="EMBL" id="KAL3311965.1"/>
    </source>
</evidence>
<dbReference type="Pfam" id="PF02932">
    <property type="entry name" value="Neur_chan_memb"/>
    <property type="match status" value="1"/>
</dbReference>
<dbReference type="PANTHER" id="PTHR18945">
    <property type="entry name" value="NEUROTRANSMITTER GATED ION CHANNEL"/>
    <property type="match status" value="1"/>
</dbReference>
<dbReference type="GO" id="GO:0016020">
    <property type="term" value="C:membrane"/>
    <property type="evidence" value="ECO:0007669"/>
    <property type="project" value="UniProtKB-SubCell"/>
</dbReference>
<dbReference type="Proteomes" id="UP001626550">
    <property type="component" value="Unassembled WGS sequence"/>
</dbReference>
<dbReference type="CDD" id="cd19051">
    <property type="entry name" value="LGIC_TM_cation"/>
    <property type="match status" value="1"/>
</dbReference>
<keyword evidence="4" id="KW-0675">Receptor</keyword>
<sequence>MLRILGKRSTLKYDCCEEQYYDLTYEMIIERKTLYYTFNLIVPCALISAMALLVFSLPPDAGEKISLGVTIMLSLTMFLLLVADKMPQTSGAVPLIGEYIVPPLVQLFVAAHQLLT</sequence>
<keyword evidence="5" id="KW-1185">Reference proteome</keyword>
<protein>
    <submittedName>
        <fullName evidence="4">Neuronal acetylcholine receptor subunit alpha-7</fullName>
    </submittedName>
</protein>